<keyword evidence="5" id="KW-1003">Cell membrane</keyword>
<accession>A0ABP0LEM4</accession>
<comment type="subcellular location">
    <subcellularLocation>
        <location evidence="2">Cell membrane</location>
        <topology evidence="2">Multi-pass membrane protein</topology>
    </subcellularLocation>
</comment>
<evidence type="ECO:0000313" key="10">
    <source>
        <dbReference type="EMBL" id="CAK9037009.1"/>
    </source>
</evidence>
<comment type="similarity">
    <text evidence="3">Belongs to the riboflavin transporter family.</text>
</comment>
<feature type="transmembrane region" description="Helical" evidence="9">
    <location>
        <begin position="334"/>
        <end position="356"/>
    </location>
</feature>
<comment type="catalytic activity">
    <reaction evidence="1">
        <text>riboflavin(in) = riboflavin(out)</text>
        <dbReference type="Rhea" id="RHEA:35015"/>
        <dbReference type="ChEBI" id="CHEBI:57986"/>
    </reaction>
</comment>
<evidence type="ECO:0000256" key="5">
    <source>
        <dbReference type="ARBA" id="ARBA00022475"/>
    </source>
</evidence>
<keyword evidence="11" id="KW-1185">Reference proteome</keyword>
<reference evidence="10 11" key="1">
    <citation type="submission" date="2024-02" db="EMBL/GenBank/DDBJ databases">
        <authorList>
            <person name="Chen Y."/>
            <person name="Shah S."/>
            <person name="Dougan E. K."/>
            <person name="Thang M."/>
            <person name="Chan C."/>
        </authorList>
    </citation>
    <scope>NUCLEOTIDE SEQUENCE [LARGE SCALE GENOMIC DNA]</scope>
</reference>
<feature type="transmembrane region" description="Helical" evidence="9">
    <location>
        <begin position="304"/>
        <end position="322"/>
    </location>
</feature>
<evidence type="ECO:0000256" key="9">
    <source>
        <dbReference type="SAM" id="Phobius"/>
    </source>
</evidence>
<feature type="transmembrane region" description="Helical" evidence="9">
    <location>
        <begin position="58"/>
        <end position="81"/>
    </location>
</feature>
<dbReference type="PANTHER" id="PTHR12929">
    <property type="entry name" value="SOLUTE CARRIER FAMILY 52"/>
    <property type="match status" value="1"/>
</dbReference>
<dbReference type="SUPFAM" id="SSF103473">
    <property type="entry name" value="MFS general substrate transporter"/>
    <property type="match status" value="1"/>
</dbReference>
<keyword evidence="7 9" id="KW-1133">Transmembrane helix</keyword>
<evidence type="ECO:0000256" key="6">
    <source>
        <dbReference type="ARBA" id="ARBA00022692"/>
    </source>
</evidence>
<feature type="transmembrane region" description="Helical" evidence="9">
    <location>
        <begin position="123"/>
        <end position="144"/>
    </location>
</feature>
<dbReference type="InterPro" id="IPR009357">
    <property type="entry name" value="Riboflavin_transptr"/>
</dbReference>
<feature type="transmembrane region" description="Helical" evidence="9">
    <location>
        <begin position="93"/>
        <end position="117"/>
    </location>
</feature>
<evidence type="ECO:0000256" key="4">
    <source>
        <dbReference type="ARBA" id="ARBA00022448"/>
    </source>
</evidence>
<dbReference type="InterPro" id="IPR036259">
    <property type="entry name" value="MFS_trans_sf"/>
</dbReference>
<evidence type="ECO:0000256" key="3">
    <source>
        <dbReference type="ARBA" id="ARBA00006366"/>
    </source>
</evidence>
<protein>
    <submittedName>
        <fullName evidence="10">Uncharacterized protein</fullName>
    </submittedName>
</protein>
<dbReference type="Pfam" id="PF06237">
    <property type="entry name" value="SLC52_ribofla_tr"/>
    <property type="match status" value="2"/>
</dbReference>
<evidence type="ECO:0000256" key="1">
    <source>
        <dbReference type="ARBA" id="ARBA00000215"/>
    </source>
</evidence>
<dbReference type="Proteomes" id="UP001642484">
    <property type="component" value="Unassembled WGS sequence"/>
</dbReference>
<proteinExistence type="inferred from homology"/>
<keyword evidence="8 9" id="KW-0472">Membrane</keyword>
<evidence type="ECO:0000313" key="11">
    <source>
        <dbReference type="Proteomes" id="UP001642484"/>
    </source>
</evidence>
<evidence type="ECO:0000256" key="2">
    <source>
        <dbReference type="ARBA" id="ARBA00004651"/>
    </source>
</evidence>
<feature type="transmembrane region" description="Helical" evidence="9">
    <location>
        <begin position="187"/>
        <end position="206"/>
    </location>
</feature>
<sequence length="564" mass="60457">MSAALSVDDPAQHATAGKEAAVVYAAFIIFGLGSWISINSVFVQSSFLVYSQPEGWSLTTWIVVALQLANLGALLLLRPLVRRAPADWRTSALLLLLGVCASVVLAAGACHSTAWLFGAERSTGLLTMTFVAGIASCGSSLVFYPFASTFPRRYTTALAIGEGLSGSAAGVLGMLQNSGAIARSSTGAFAFSAVLGAVALLGLLFLDRHPYAKLCHEPPQACEESMSFRATSNCGTSDWRHFYPSFVAVFVGAALNFGLLPSLNPLACSHYGNSQTVLLWSNAVIYGFDPVSRLMTAFTHFRRLNALTLLFTCAALLVTGLAKWPSLAWSPWVIPMANVVFAASFGYARTMAFLILKDGADPTHLYWLAGVVLQAGSFLGSVVPRERTEFAQILALSSVGLRDLSEVSHYLDHIQPAIDQLAARECHYFADLDPTVLPEDGAFGEHRLERMQSFLQFQDLVAHAVDQWCRQANVGEVRWAQLVFSISKRRRFAAFNDQDLLHQALKEAAAQTQADQETHLGGITASADDFGTFAAYMAGEAKSSLRGGYAGGADLATVARAMGG</sequence>
<keyword evidence="4" id="KW-0813">Transport</keyword>
<organism evidence="10 11">
    <name type="scientific">Durusdinium trenchii</name>
    <dbReference type="NCBI Taxonomy" id="1381693"/>
    <lineage>
        <taxon>Eukaryota</taxon>
        <taxon>Sar</taxon>
        <taxon>Alveolata</taxon>
        <taxon>Dinophyceae</taxon>
        <taxon>Suessiales</taxon>
        <taxon>Symbiodiniaceae</taxon>
        <taxon>Durusdinium</taxon>
    </lineage>
</organism>
<feature type="transmembrane region" description="Helical" evidence="9">
    <location>
        <begin position="242"/>
        <end position="263"/>
    </location>
</feature>
<comment type="caution">
    <text evidence="10">The sequence shown here is derived from an EMBL/GenBank/DDBJ whole genome shotgun (WGS) entry which is preliminary data.</text>
</comment>
<name>A0ABP0LEM4_9DINO</name>
<evidence type="ECO:0000256" key="8">
    <source>
        <dbReference type="ARBA" id="ARBA00023136"/>
    </source>
</evidence>
<evidence type="ECO:0000256" key="7">
    <source>
        <dbReference type="ARBA" id="ARBA00022989"/>
    </source>
</evidence>
<dbReference type="EMBL" id="CAXAMN010012025">
    <property type="protein sequence ID" value="CAK9037009.1"/>
    <property type="molecule type" value="Genomic_DNA"/>
</dbReference>
<keyword evidence="6 9" id="KW-0812">Transmembrane</keyword>
<feature type="transmembrane region" description="Helical" evidence="9">
    <location>
        <begin position="21"/>
        <end position="38"/>
    </location>
</feature>
<gene>
    <name evidence="10" type="ORF">CCMP2556_LOCUS20513</name>
</gene>